<evidence type="ECO:0000256" key="5">
    <source>
        <dbReference type="ARBA" id="ARBA00023004"/>
    </source>
</evidence>
<feature type="compositionally biased region" description="Basic and acidic residues" evidence="6">
    <location>
        <begin position="316"/>
        <end position="326"/>
    </location>
</feature>
<evidence type="ECO:0000313" key="9">
    <source>
        <dbReference type="Proteomes" id="UP000815325"/>
    </source>
</evidence>
<comment type="cofactor">
    <cofactor evidence="1">
        <name>L-ascorbate</name>
        <dbReference type="ChEBI" id="CHEBI:38290"/>
    </cofactor>
</comment>
<keyword evidence="9" id="KW-1185">Reference proteome</keyword>
<dbReference type="SMART" id="SM00702">
    <property type="entry name" value="P4Hc"/>
    <property type="match status" value="1"/>
</dbReference>
<evidence type="ECO:0000256" key="6">
    <source>
        <dbReference type="SAM" id="MobiDB-lite"/>
    </source>
</evidence>
<evidence type="ECO:0000256" key="4">
    <source>
        <dbReference type="ARBA" id="ARBA00023002"/>
    </source>
</evidence>
<feature type="domain" description="Fe2OG dioxygenase" evidence="7">
    <location>
        <begin position="103"/>
        <end position="211"/>
    </location>
</feature>
<feature type="compositionally biased region" description="Basic and acidic residues" evidence="6">
    <location>
        <begin position="275"/>
        <end position="291"/>
    </location>
</feature>
<dbReference type="InterPro" id="IPR044862">
    <property type="entry name" value="Pro_4_hyd_alph_FE2OG_OXY"/>
</dbReference>
<proteinExistence type="predicted"/>
<keyword evidence="2" id="KW-0479">Metal-binding</keyword>
<evidence type="ECO:0000313" key="8">
    <source>
        <dbReference type="EMBL" id="KAF5837246.1"/>
    </source>
</evidence>
<keyword evidence="5" id="KW-0408">Iron</keyword>
<accession>A0ABQ7GRP4</accession>
<feature type="compositionally biased region" description="Polar residues" evidence="6">
    <location>
        <begin position="297"/>
        <end position="310"/>
    </location>
</feature>
<evidence type="ECO:0000259" key="7">
    <source>
        <dbReference type="PROSITE" id="PS51471"/>
    </source>
</evidence>
<name>A0ABQ7GRP4_DUNSA</name>
<evidence type="ECO:0000256" key="2">
    <source>
        <dbReference type="ARBA" id="ARBA00022723"/>
    </source>
</evidence>
<evidence type="ECO:0000256" key="1">
    <source>
        <dbReference type="ARBA" id="ARBA00001961"/>
    </source>
</evidence>
<reference evidence="8" key="1">
    <citation type="submission" date="2017-08" db="EMBL/GenBank/DDBJ databases">
        <authorList>
            <person name="Polle J.E."/>
            <person name="Barry K."/>
            <person name="Cushman J."/>
            <person name="Schmutz J."/>
            <person name="Tran D."/>
            <person name="Hathwaick L.T."/>
            <person name="Yim W.C."/>
            <person name="Jenkins J."/>
            <person name="Mckie-Krisberg Z.M."/>
            <person name="Prochnik S."/>
            <person name="Lindquist E."/>
            <person name="Dockter R.B."/>
            <person name="Adam C."/>
            <person name="Molina H."/>
            <person name="Bunkerborg J."/>
            <person name="Jin E."/>
            <person name="Buchheim M."/>
            <person name="Magnuson J."/>
        </authorList>
    </citation>
    <scope>NUCLEOTIDE SEQUENCE</scope>
    <source>
        <strain evidence="8">CCAP 19/18</strain>
    </source>
</reference>
<dbReference type="InterPro" id="IPR051842">
    <property type="entry name" value="uS12_prolyl_hydroxylase"/>
</dbReference>
<dbReference type="InterPro" id="IPR006620">
    <property type="entry name" value="Pro_4_hyd_alph"/>
</dbReference>
<keyword evidence="3" id="KW-0223">Dioxygenase</keyword>
<dbReference type="InterPro" id="IPR005123">
    <property type="entry name" value="Oxoglu/Fe-dep_dioxygenase_dom"/>
</dbReference>
<gene>
    <name evidence="8" type="ORF">DUNSADRAFT_4637</name>
</gene>
<protein>
    <recommendedName>
        <fullName evidence="7">Fe2OG dioxygenase domain-containing protein</fullName>
    </recommendedName>
</protein>
<dbReference type="Proteomes" id="UP000815325">
    <property type="component" value="Unassembled WGS sequence"/>
</dbReference>
<dbReference type="Pfam" id="PF13640">
    <property type="entry name" value="2OG-FeII_Oxy_3"/>
    <property type="match status" value="1"/>
</dbReference>
<dbReference type="PROSITE" id="PS51471">
    <property type="entry name" value="FE2OG_OXY"/>
    <property type="match status" value="1"/>
</dbReference>
<dbReference type="PANTHER" id="PTHR12117:SF0">
    <property type="entry name" value="PROLYL 3-HYDROXYLASE OGFOD1"/>
    <property type="match status" value="1"/>
</dbReference>
<organism evidence="8 9">
    <name type="scientific">Dunaliella salina</name>
    <name type="common">Green alga</name>
    <name type="synonym">Protococcus salinus</name>
    <dbReference type="NCBI Taxonomy" id="3046"/>
    <lineage>
        <taxon>Eukaryota</taxon>
        <taxon>Viridiplantae</taxon>
        <taxon>Chlorophyta</taxon>
        <taxon>core chlorophytes</taxon>
        <taxon>Chlorophyceae</taxon>
        <taxon>CS clade</taxon>
        <taxon>Chlamydomonadales</taxon>
        <taxon>Dunaliellaceae</taxon>
        <taxon>Dunaliella</taxon>
    </lineage>
</organism>
<dbReference type="PANTHER" id="PTHR12117">
    <property type="entry name" value="HISTONE ACETYLTRANSFERASE COMPLEX"/>
    <property type="match status" value="1"/>
</dbReference>
<comment type="caution">
    <text evidence="8">The sequence shown here is derived from an EMBL/GenBank/DDBJ whole genome shotgun (WGS) entry which is preliminary data.</text>
</comment>
<keyword evidence="4" id="KW-0560">Oxidoreductase</keyword>
<feature type="region of interest" description="Disordered" evidence="6">
    <location>
        <begin position="219"/>
        <end position="362"/>
    </location>
</feature>
<evidence type="ECO:0000256" key="3">
    <source>
        <dbReference type="ARBA" id="ARBA00022964"/>
    </source>
</evidence>
<sequence>MGGRQRHVDWLNNYSKASKWAARYDVIKSLRKGKGLCKFSNFLPDDVAHGIKQDLLDSDQSCWMPTEAEQDYSQNNISHSFKSTKRAKNLEAVSRVLSLLLPESLHVFSAAKYTGSDHIAPHDDRAYTQVLLEDGQIITCSRDIAVIVYLSPNWSKEQGGVLLDLEAKPGAQREYVPEFNSAIVFRIPRWHEVTPVQSNSPRLTIFGWFLVPGHKYSLNTGPQPETGKSEAQHLDPHSGKQKEKANGNVQGAGATPGSSGSCCMRPPPSRGGKALQEKGDDGSGASEDGKHAGFIITSKQQANSRSQLEKSASGDGDSRQQGDSSRKEKKRRVSNGTAQHDRDDPPAWQPGDGSILRLLPRE</sequence>
<dbReference type="EMBL" id="MU069623">
    <property type="protein sequence ID" value="KAF5837246.1"/>
    <property type="molecule type" value="Genomic_DNA"/>
</dbReference>
<feature type="compositionally biased region" description="Basic and acidic residues" evidence="6">
    <location>
        <begin position="227"/>
        <end position="245"/>
    </location>
</feature>
<dbReference type="Gene3D" id="2.60.120.620">
    <property type="entry name" value="q2cbj1_9rhob like domain"/>
    <property type="match status" value="1"/>
</dbReference>